<evidence type="ECO:0000313" key="2">
    <source>
        <dbReference type="EMBL" id="QHS93273.1"/>
    </source>
</evidence>
<sequence length="940" mass="107596">MMEFDPEINVDLDPLRATDTELAVMQKKWSFWTKKHCETKPRPVFTVNDVEIPYDETDCLVIHGQSEVISMTKPFPSSVKATTLSWMNHKHVNRLPKKDADGNSVFLRVVCGVPKCINPNHLRLGTMQQKKRDQQVREQATGVREGTGKKNLQIPDETIQAIRASKPSVPQNHPDYQTAKQRAEKFGVTLELVRGVDQGTSYTHVPNPDGTFVASHKQLTRNHQIRETALARKPKTATPANAWRAETWDELMQLFENRANVQEVQSGPFTFSQHACKKWTGSLTILIDTFEYSPRYLAYMSTRRGQAVKPNAQIVAQCGNGSCVEPSHLILKSAEPTPKAPVTPEMMCSGKCTYQKGEWVVTKCPLKRKAGPRLSGNYCGNHEKLGKLHDESVRTQAKPCANVIRCYSLLPAGYTLKTCEKCREKDAEQSKARRLKRKQLQSQQMASDQDTITCVKCGKPKPRDEFKIDNRNMMGTQCETCKAANRIQEARRPERDRKAEQREYEKRPERIESKQARKEADPAKYASYWRMHRLKKKLEDPVGYRAKAAARTAERRARNLEAEKIKMLQYRQSLKGRRDVWLRSAKDKGIPYELSDAEFENLSNSDCFYCGRAPSEGDFNGLDRLDSCVGYVADNVVGCCKTCNMSKGAVHAIDFIAQVARIVHFHTGSEAAVTLFEGVKYQSDSGSPYYVYETRAKENNLEFTLTKFEFSNLVQRSCYLCGQTPGINCGIDRVNNSLGYVFQNCQACCATCNYMKRDSQYQDFMALCTSIVDNMLVQAPVIQDPVMPDRKRMNPSPFNPAPEHLLRLSRAEKSDIVTQARFEMGDWPMVSARVSCGNGTEQDVARLQELEEIIKSRIDLKVQERIATTDIEEFKAKKRAQSRQHKRNQRDKRPIEEERRRNREDKRRQRENPEVRAKETLRKAEYRAKKKRQRLEENPE</sequence>
<protein>
    <submittedName>
        <fullName evidence="2">Uncharacterized protein</fullName>
    </submittedName>
</protein>
<dbReference type="EMBL" id="MN739201">
    <property type="protein sequence ID" value="QHS93273.1"/>
    <property type="molecule type" value="Genomic_DNA"/>
</dbReference>
<feature type="region of interest" description="Disordered" evidence="1">
    <location>
        <begin position="875"/>
        <end position="940"/>
    </location>
</feature>
<feature type="compositionally biased region" description="Basic and acidic residues" evidence="1">
    <location>
        <begin position="891"/>
        <end position="927"/>
    </location>
</feature>
<accession>A0A6C0BPT8</accession>
<organism evidence="2">
    <name type="scientific">viral metagenome</name>
    <dbReference type="NCBI Taxonomy" id="1070528"/>
    <lineage>
        <taxon>unclassified sequences</taxon>
        <taxon>metagenomes</taxon>
        <taxon>organismal metagenomes</taxon>
    </lineage>
</organism>
<proteinExistence type="predicted"/>
<evidence type="ECO:0000256" key="1">
    <source>
        <dbReference type="SAM" id="MobiDB-lite"/>
    </source>
</evidence>
<dbReference type="Gene3D" id="3.30.40.220">
    <property type="match status" value="2"/>
</dbReference>
<name>A0A6C0BPT8_9ZZZZ</name>
<feature type="region of interest" description="Disordered" evidence="1">
    <location>
        <begin position="488"/>
        <end position="518"/>
    </location>
</feature>
<dbReference type="AlphaFoldDB" id="A0A6C0BPT8"/>
<feature type="compositionally biased region" description="Basic residues" evidence="1">
    <location>
        <begin position="876"/>
        <end position="890"/>
    </location>
</feature>
<reference evidence="2" key="1">
    <citation type="journal article" date="2020" name="Nature">
        <title>Giant virus diversity and host interactions through global metagenomics.</title>
        <authorList>
            <person name="Schulz F."/>
            <person name="Roux S."/>
            <person name="Paez-Espino D."/>
            <person name="Jungbluth S."/>
            <person name="Walsh D.A."/>
            <person name="Denef V.J."/>
            <person name="McMahon K.D."/>
            <person name="Konstantinidis K.T."/>
            <person name="Eloe-Fadrosh E.A."/>
            <person name="Kyrpides N.C."/>
            <person name="Woyke T."/>
        </authorList>
    </citation>
    <scope>NUCLEOTIDE SEQUENCE</scope>
    <source>
        <strain evidence="2">GVMAG-M-3300017989-17</strain>
    </source>
</reference>